<evidence type="ECO:0000256" key="5">
    <source>
        <dbReference type="ARBA" id="ARBA00022691"/>
    </source>
</evidence>
<comment type="subunit">
    <text evidence="10">Monomer.</text>
</comment>
<dbReference type="GO" id="GO:0052906">
    <property type="term" value="F:tRNA (guanine(37)-N1)-methyltransferase activity"/>
    <property type="evidence" value="ECO:0007669"/>
    <property type="project" value="UniProtKB-UniRule"/>
</dbReference>
<dbReference type="GO" id="GO:0005759">
    <property type="term" value="C:mitochondrial matrix"/>
    <property type="evidence" value="ECO:0007669"/>
    <property type="project" value="UniProtKB-SubCell"/>
</dbReference>
<dbReference type="GO" id="GO:0005634">
    <property type="term" value="C:nucleus"/>
    <property type="evidence" value="ECO:0007669"/>
    <property type="project" value="UniProtKB-SubCell"/>
</dbReference>
<dbReference type="InterPro" id="IPR025792">
    <property type="entry name" value="tRNA_Gua_MeTrfase_euk"/>
</dbReference>
<keyword evidence="6 10" id="KW-0819">tRNA processing</keyword>
<dbReference type="GO" id="GO:0002939">
    <property type="term" value="P:tRNA N1-guanine methylation"/>
    <property type="evidence" value="ECO:0007669"/>
    <property type="project" value="TreeGrafter"/>
</dbReference>
<dbReference type="AlphaFoldDB" id="A0A9P8NY47"/>
<comment type="subcellular location">
    <subcellularLocation>
        <location evidence="10">Mitochondrion matrix</location>
    </subcellularLocation>
    <subcellularLocation>
        <location evidence="10">Nucleus</location>
    </subcellularLocation>
    <subcellularLocation>
        <location evidence="10">Cytoplasm</location>
    </subcellularLocation>
    <text evidence="10">Predominantly in the mitochondria and in the nucleus.</text>
</comment>
<accession>A0A9P8NY47</accession>
<dbReference type="InterPro" id="IPR029063">
    <property type="entry name" value="SAM-dependent_MTases_sf"/>
</dbReference>
<dbReference type="PANTHER" id="PTHR23245:SF36">
    <property type="entry name" value="TRNA (GUANINE(37)-N1)-METHYLTRANSFERASE"/>
    <property type="match status" value="1"/>
</dbReference>
<keyword evidence="4 10" id="KW-0808">Transferase</keyword>
<comment type="catalytic activity">
    <reaction evidence="9 10">
        <text>guanosine(37) in tRNA + S-adenosyl-L-methionine = N(1)-methylguanosine(37) in tRNA + S-adenosyl-L-homocysteine + H(+)</text>
        <dbReference type="Rhea" id="RHEA:36899"/>
        <dbReference type="Rhea" id="RHEA-COMP:10145"/>
        <dbReference type="Rhea" id="RHEA-COMP:10147"/>
        <dbReference type="ChEBI" id="CHEBI:15378"/>
        <dbReference type="ChEBI" id="CHEBI:57856"/>
        <dbReference type="ChEBI" id="CHEBI:59789"/>
        <dbReference type="ChEBI" id="CHEBI:73542"/>
        <dbReference type="ChEBI" id="CHEBI:74269"/>
        <dbReference type="EC" id="2.1.1.228"/>
    </reaction>
</comment>
<dbReference type="InterPro" id="IPR030382">
    <property type="entry name" value="MeTrfase_TRM5/TYW2"/>
</dbReference>
<comment type="function">
    <text evidence="10">Specifically methylates the N1 position of guanosine-37 in various cytoplasmic and mitochondrial tRNAs. Methylation is not dependent on the nature of the nucleoside 5' of the target nucleoside. This is the first step in the biosynthesis of wybutosine (yW), a modified base adjacent to the anticodon of tRNAs and required for accurate decoding.</text>
</comment>
<evidence type="ECO:0000256" key="1">
    <source>
        <dbReference type="ARBA" id="ARBA00009775"/>
    </source>
</evidence>
<dbReference type="Proteomes" id="UP000769157">
    <property type="component" value="Unassembled WGS sequence"/>
</dbReference>
<comment type="similarity">
    <text evidence="10">Belongs to the TRM5 / TYW2 family.</text>
</comment>
<protein>
    <recommendedName>
        <fullName evidence="10">tRNA (guanine(37)-N1)-methyltransferase</fullName>
        <ecNumber evidence="10">2.1.1.228</ecNumber>
    </recommendedName>
    <alternativeName>
        <fullName evidence="10">M1G-methyltransferase</fullName>
    </alternativeName>
    <alternativeName>
        <fullName evidence="10">tRNA [GM37] methyltransferase</fullName>
    </alternativeName>
    <alternativeName>
        <fullName evidence="10">tRNA methyltransferase 5</fullName>
    </alternativeName>
</protein>
<dbReference type="HAMAP" id="MF_03152">
    <property type="entry name" value="TRM5"/>
    <property type="match status" value="1"/>
</dbReference>
<dbReference type="Pfam" id="PF02475">
    <property type="entry name" value="TRM5-TYW2_MTfase"/>
    <property type="match status" value="1"/>
</dbReference>
<dbReference type="Pfam" id="PF25133">
    <property type="entry name" value="TYW2_N_2"/>
    <property type="match status" value="1"/>
</dbReference>
<keyword evidence="2 10" id="KW-0963">Cytoplasm</keyword>
<evidence type="ECO:0000313" key="13">
    <source>
        <dbReference type="Proteomes" id="UP000769157"/>
    </source>
</evidence>
<evidence type="ECO:0000313" key="12">
    <source>
        <dbReference type="EMBL" id="KAH3661584.1"/>
    </source>
</evidence>
<name>A0A9P8NY47_9ASCO</name>
<keyword evidence="8 10" id="KW-0539">Nucleus</keyword>
<keyword evidence="13" id="KW-1185">Reference proteome</keyword>
<reference evidence="12" key="1">
    <citation type="journal article" date="2021" name="Open Biol.">
        <title>Shared evolutionary footprints suggest mitochondrial oxidative damage underlies multiple complex I losses in fungi.</title>
        <authorList>
            <person name="Schikora-Tamarit M.A."/>
            <person name="Marcet-Houben M."/>
            <person name="Nosek J."/>
            <person name="Gabaldon T."/>
        </authorList>
    </citation>
    <scope>NUCLEOTIDE SEQUENCE</scope>
    <source>
        <strain evidence="12">CBS6075</strain>
    </source>
</reference>
<dbReference type="SUPFAM" id="SSF53335">
    <property type="entry name" value="S-adenosyl-L-methionine-dependent methyltransferases"/>
    <property type="match status" value="1"/>
</dbReference>
<sequence length="496" mass="57690">MFKVWRISNIHNSTNHKLLKNIRNMTYKGFISPEKVVAPVNRNPKSLDRDSFTSSFDVWTVLFPEVAQMGKFVKQFKKDTVQINRLPFLFKLTESEHNLTQLPQNPQFKAIALNYKIQAFEDIDRILSPPALEFIKENGGQFYKHRFELGYDFWKPEEILQSVLPENLLSEAPSSFTKTGHIAHLNLRDEYKPYDNIIGQVILDKNPCIKTVVDKMQSIDTQFRTFQMRVIAGENNLQVEHREGGCVFNFDFSKVYWNSRLSTEHSRLVNLFKADEAICDVMAGVGPFAIPQAKKNSIVFANDLNPEGYKYLTSNVKKNKVEKFVTCFNKDGRQLIKESPRLLLDYARREDHIEVMTVNHKGAKKHRIDKINIPYFFSHYIMNLPDSAMTFVNSYIGLYTNFEPELSKDEVKQLAGYKLPTIHVHHFEKFSSTEQPAPSDEELKHRAHLKVVSQLEYDIPYEDLSFHYVRLVAPTKPMFCISFTLPEEVAFRKKQT</sequence>
<evidence type="ECO:0000256" key="10">
    <source>
        <dbReference type="HAMAP-Rule" id="MF_03152"/>
    </source>
</evidence>
<dbReference type="Gene3D" id="3.30.300.110">
    <property type="entry name" value="Met-10+ protein-like domains"/>
    <property type="match status" value="1"/>
</dbReference>
<keyword evidence="5 10" id="KW-0949">S-adenosyl-L-methionine</keyword>
<keyword evidence="3 10" id="KW-0489">Methyltransferase</keyword>
<evidence type="ECO:0000256" key="2">
    <source>
        <dbReference type="ARBA" id="ARBA00022490"/>
    </source>
</evidence>
<dbReference type="OrthoDB" id="408788at2759"/>
<dbReference type="GO" id="GO:0070901">
    <property type="term" value="P:mitochondrial tRNA methylation"/>
    <property type="evidence" value="ECO:0007669"/>
    <property type="project" value="TreeGrafter"/>
</dbReference>
<feature type="domain" description="SAM-dependent methyltransferase TRM5/TYW2-type" evidence="11">
    <location>
        <begin position="176"/>
        <end position="487"/>
    </location>
</feature>
<comment type="similarity">
    <text evidence="1">Belongs to the class I-like SAM-binding methyltransferase superfamily. TRM5/TYW2 family.</text>
</comment>
<dbReference type="PANTHER" id="PTHR23245">
    <property type="entry name" value="TRNA METHYLTRANSFERASE"/>
    <property type="match status" value="1"/>
</dbReference>
<organism evidence="12 13">
    <name type="scientific">Ogataea philodendri</name>
    <dbReference type="NCBI Taxonomy" id="1378263"/>
    <lineage>
        <taxon>Eukaryota</taxon>
        <taxon>Fungi</taxon>
        <taxon>Dikarya</taxon>
        <taxon>Ascomycota</taxon>
        <taxon>Saccharomycotina</taxon>
        <taxon>Pichiomycetes</taxon>
        <taxon>Pichiales</taxon>
        <taxon>Pichiaceae</taxon>
        <taxon>Ogataea</taxon>
    </lineage>
</organism>
<evidence type="ECO:0000256" key="8">
    <source>
        <dbReference type="ARBA" id="ARBA00023242"/>
    </source>
</evidence>
<keyword evidence="7 10" id="KW-0496">Mitochondrion</keyword>
<feature type="binding site" evidence="10">
    <location>
        <position position="265"/>
    </location>
    <ligand>
        <name>S-adenosyl-L-methionine</name>
        <dbReference type="ChEBI" id="CHEBI:59789"/>
    </ligand>
</feature>
<dbReference type="InterPro" id="IPR056744">
    <property type="entry name" value="TRM5/TYW2-like_N"/>
</dbReference>
<gene>
    <name evidence="10" type="primary">TRM5</name>
    <name evidence="12" type="ORF">OGAPHI_006432</name>
</gene>
<dbReference type="EC" id="2.1.1.228" evidence="10"/>
<dbReference type="FunFam" id="3.30.300.110:FF:000001">
    <property type="entry name" value="tRNA (guanine(37)-N1)-methyltransferase"/>
    <property type="match status" value="1"/>
</dbReference>
<dbReference type="Gene3D" id="3.40.50.150">
    <property type="entry name" value="Vaccinia Virus protein VP39"/>
    <property type="match status" value="1"/>
</dbReference>
<feature type="binding site" evidence="10">
    <location>
        <begin position="303"/>
        <end position="304"/>
    </location>
    <ligand>
        <name>S-adenosyl-L-methionine</name>
        <dbReference type="ChEBI" id="CHEBI:59789"/>
    </ligand>
</feature>
<dbReference type="InterPro" id="IPR056743">
    <property type="entry name" value="TRM5-TYW2-like_MTfase"/>
</dbReference>
<dbReference type="EMBL" id="JAEUBE010000439">
    <property type="protein sequence ID" value="KAH3661584.1"/>
    <property type="molecule type" value="Genomic_DNA"/>
</dbReference>
<feature type="binding site" evidence="10">
    <location>
        <position position="383"/>
    </location>
    <ligand>
        <name>S-adenosyl-L-methionine</name>
        <dbReference type="ChEBI" id="CHEBI:59789"/>
    </ligand>
</feature>
<evidence type="ECO:0000256" key="9">
    <source>
        <dbReference type="ARBA" id="ARBA00047783"/>
    </source>
</evidence>
<evidence type="ECO:0000256" key="7">
    <source>
        <dbReference type="ARBA" id="ARBA00023128"/>
    </source>
</evidence>
<comment type="caution">
    <text evidence="12">The sequence shown here is derived from an EMBL/GenBank/DDBJ whole genome shotgun (WGS) entry which is preliminary data.</text>
</comment>
<feature type="binding site" evidence="10">
    <location>
        <begin position="331"/>
        <end position="332"/>
    </location>
    <ligand>
        <name>S-adenosyl-L-methionine</name>
        <dbReference type="ChEBI" id="CHEBI:59789"/>
    </ligand>
</feature>
<evidence type="ECO:0000256" key="6">
    <source>
        <dbReference type="ARBA" id="ARBA00022694"/>
    </source>
</evidence>
<evidence type="ECO:0000256" key="4">
    <source>
        <dbReference type="ARBA" id="ARBA00022679"/>
    </source>
</evidence>
<evidence type="ECO:0000256" key="3">
    <source>
        <dbReference type="ARBA" id="ARBA00022603"/>
    </source>
</evidence>
<evidence type="ECO:0000259" key="11">
    <source>
        <dbReference type="PROSITE" id="PS51684"/>
    </source>
</evidence>
<reference evidence="12" key="2">
    <citation type="submission" date="2021-01" db="EMBL/GenBank/DDBJ databases">
        <authorList>
            <person name="Schikora-Tamarit M.A."/>
        </authorList>
    </citation>
    <scope>NUCLEOTIDE SEQUENCE</scope>
    <source>
        <strain evidence="12">CBS6075</strain>
    </source>
</reference>
<proteinExistence type="inferred from homology"/>
<dbReference type="PROSITE" id="PS51684">
    <property type="entry name" value="SAM_MT_TRM5_TYW2"/>
    <property type="match status" value="1"/>
</dbReference>